<evidence type="ECO:0000313" key="2">
    <source>
        <dbReference type="EMBL" id="RRR98206.1"/>
    </source>
</evidence>
<dbReference type="GO" id="GO:0043531">
    <property type="term" value="F:ADP binding"/>
    <property type="evidence" value="ECO:0007669"/>
    <property type="project" value="InterPro"/>
</dbReference>
<organism evidence="2 3">
    <name type="scientific">Glycomyces terrestris</name>
    <dbReference type="NCBI Taxonomy" id="2493553"/>
    <lineage>
        <taxon>Bacteria</taxon>
        <taxon>Bacillati</taxon>
        <taxon>Actinomycetota</taxon>
        <taxon>Actinomycetes</taxon>
        <taxon>Glycomycetales</taxon>
        <taxon>Glycomycetaceae</taxon>
        <taxon>Glycomyces</taxon>
    </lineage>
</organism>
<evidence type="ECO:0000259" key="1">
    <source>
        <dbReference type="Pfam" id="PF00931"/>
    </source>
</evidence>
<dbReference type="Pfam" id="PF13374">
    <property type="entry name" value="TPR_10"/>
    <property type="match status" value="7"/>
</dbReference>
<dbReference type="Pfam" id="PF13424">
    <property type="entry name" value="TPR_12"/>
    <property type="match status" value="1"/>
</dbReference>
<dbReference type="PANTHER" id="PTHR46082:SF6">
    <property type="entry name" value="AAA+ ATPASE DOMAIN-CONTAINING PROTEIN-RELATED"/>
    <property type="match status" value="1"/>
</dbReference>
<evidence type="ECO:0000313" key="3">
    <source>
        <dbReference type="Proteomes" id="UP000277256"/>
    </source>
</evidence>
<keyword evidence="3" id="KW-1185">Reference proteome</keyword>
<dbReference type="EMBL" id="RSEB01000004">
    <property type="protein sequence ID" value="RRR98206.1"/>
    <property type="molecule type" value="Genomic_DNA"/>
</dbReference>
<feature type="domain" description="NB-ARC" evidence="1">
    <location>
        <begin position="229"/>
        <end position="368"/>
    </location>
</feature>
<dbReference type="Gene3D" id="3.40.50.300">
    <property type="entry name" value="P-loop containing nucleotide triphosphate hydrolases"/>
    <property type="match status" value="1"/>
</dbReference>
<dbReference type="InterPro" id="IPR053137">
    <property type="entry name" value="NLR-like"/>
</dbReference>
<dbReference type="SUPFAM" id="SSF48452">
    <property type="entry name" value="TPR-like"/>
    <property type="match status" value="4"/>
</dbReference>
<dbReference type="OrthoDB" id="3885120at2"/>
<dbReference type="InterPro" id="IPR002182">
    <property type="entry name" value="NB-ARC"/>
</dbReference>
<proteinExistence type="predicted"/>
<dbReference type="Gene3D" id="1.25.40.10">
    <property type="entry name" value="Tetratricopeptide repeat domain"/>
    <property type="match status" value="3"/>
</dbReference>
<dbReference type="Pfam" id="PF00931">
    <property type="entry name" value="NB-ARC"/>
    <property type="match status" value="1"/>
</dbReference>
<protein>
    <submittedName>
        <fullName evidence="2">Tetratricopeptide repeat protein</fullName>
    </submittedName>
</protein>
<dbReference type="AlphaFoldDB" id="A0A426UV31"/>
<dbReference type="InterPro" id="IPR027417">
    <property type="entry name" value="P-loop_NTPase"/>
</dbReference>
<dbReference type="RefSeq" id="WP_125248515.1">
    <property type="nucleotide sequence ID" value="NZ_RSEB01000004.1"/>
</dbReference>
<dbReference type="InterPro" id="IPR011990">
    <property type="entry name" value="TPR-like_helical_dom_sf"/>
</dbReference>
<dbReference type="SUPFAM" id="SSF52540">
    <property type="entry name" value="P-loop containing nucleoside triphosphate hydrolases"/>
    <property type="match status" value="1"/>
</dbReference>
<accession>A0A426UV31</accession>
<dbReference type="Proteomes" id="UP000277256">
    <property type="component" value="Unassembled WGS sequence"/>
</dbReference>
<name>A0A426UV31_9ACTN</name>
<reference evidence="2 3" key="1">
    <citation type="submission" date="2018-12" db="EMBL/GenBank/DDBJ databases">
        <title>Glycomyces sp. YIM 121974 draft genome.</title>
        <authorList>
            <person name="Li Q."/>
        </authorList>
    </citation>
    <scope>NUCLEOTIDE SEQUENCE [LARGE SCALE GENOMIC DNA]</scope>
    <source>
        <strain evidence="2 3">YIM 121974</strain>
    </source>
</reference>
<gene>
    <name evidence="2" type="ORF">EIW28_14910</name>
</gene>
<dbReference type="PANTHER" id="PTHR46082">
    <property type="entry name" value="ATP/GTP-BINDING PROTEIN-RELATED"/>
    <property type="match status" value="1"/>
</dbReference>
<sequence length="1168" mass="126597">MVEPLAAAALGGLAIDKAQSAIGKWVTARLTIRAEIALRDRVLRQGRPAKDQQTELAAVIKAAVDLTATEQFPGEERLQRMFKDALLAGSGQEWPLVNGSDLTFITDDVFEWVLDNDLLPKDHPGNEDRDAHPYLALLCRNIIAQFGFRAENNGAKNTILYPRWHRFWTTELFSTAVAQTQESAPGIDQSSPWPRRLGQLPQSATARLERPVDRQLTDALATGGTTVGCQILSGMGGIGKTQIAAHYARQRWNDREVDLLMWVNAATRESITTAYAQAGSEFCDADAADSKQAANAFLDWLDSSNAPRWLIVLDDLTDPKDLGGLWPPTNGYGRTIVTTRRRDTALETPTRKRIDVGLYTPEQALRYLTDRLLRPELLAEAAELAADLGYLPLALTQAAVYILDQPGATCTIYRTLLADRTLKLEELSPELLPDEYPHTVAAALTIAIEHADQYEPLGLASFLLALASLLDPNGFPADLFTVMPVTVRPDEATSESQTDSNTEPLQLPTRTVTDALARLHRLNLINHDGDSVRVHALVQRTRRDQLNDDQRSLFAHFVASALHQIWPEPENDPARSAALRANVAHLREHAQTALIQEEAHPLLFLQGHSLGDSGLVDEACRHFDHLHELCMRTLGADHPHTLAARGNLATWRGQSGDTAGAVVIYTEVLTDLVQVNGHEHLHTLTARGNLATMQSEAGDIAGALAAFEALLSDLLRLVGPNHHLTLTTRAHIARCRGEAGDAAGAATAYAELLSDRLRILGPDHPDTLAARANIARWRGEAGDAAGAATAYAELLSDRLRILGPDHPDTLAARANIARWRGEAGDAAGAATAYAELLSDRLRILGPDHPDTLAARANIARWRGEAGDAAGAATAYAELLSDRLRILGPDHPDTLAARANIARWRGEAGDATGAATLCADLLPDFLRILGPNHPGTLTVRDNLARWRGEAGDATAAAALYADLVTDCHRILGPKHPHTLNAGAQLAQMRGEAGDAATAASLYTDLLTDFLRVFGPNHPDTLLAHANHARWQGESGDAAGAAIAFDKLLTDFIRVFGPDHPHTLTARGNLARWRGEDGEPEYAAAAYREILSDLHRVHGADHPGTLIARGNLATWRGMAGDAAGALTAFEDLLADFERVLGPDHPHTLGTRTNLDYWRDMADDEPDSATH</sequence>
<comment type="caution">
    <text evidence="2">The sequence shown here is derived from an EMBL/GenBank/DDBJ whole genome shotgun (WGS) entry which is preliminary data.</text>
</comment>